<feature type="transmembrane region" description="Helical" evidence="2">
    <location>
        <begin position="6"/>
        <end position="28"/>
    </location>
</feature>
<name>A0A1M2W4W7_TRAPU</name>
<reference evidence="3 4" key="1">
    <citation type="submission" date="2016-10" db="EMBL/GenBank/DDBJ databases">
        <title>Genome sequence of the basidiomycete white-rot fungus Trametes pubescens.</title>
        <authorList>
            <person name="Makela M.R."/>
            <person name="Granchi Z."/>
            <person name="Peng M."/>
            <person name="De Vries R.P."/>
            <person name="Grigoriev I."/>
            <person name="Riley R."/>
            <person name="Hilden K."/>
        </authorList>
    </citation>
    <scope>NUCLEOTIDE SEQUENCE [LARGE SCALE GENOMIC DNA]</scope>
    <source>
        <strain evidence="3 4">FBCC735</strain>
    </source>
</reference>
<keyword evidence="2" id="KW-0472">Membrane</keyword>
<organism evidence="3 4">
    <name type="scientific">Trametes pubescens</name>
    <name type="common">White-rot fungus</name>
    <dbReference type="NCBI Taxonomy" id="154538"/>
    <lineage>
        <taxon>Eukaryota</taxon>
        <taxon>Fungi</taxon>
        <taxon>Dikarya</taxon>
        <taxon>Basidiomycota</taxon>
        <taxon>Agaricomycotina</taxon>
        <taxon>Agaricomycetes</taxon>
        <taxon>Polyporales</taxon>
        <taxon>Polyporaceae</taxon>
        <taxon>Trametes</taxon>
    </lineage>
</organism>
<accession>A0A1M2W4W7</accession>
<dbReference type="OMA" id="HGINSKR"/>
<evidence type="ECO:0000313" key="4">
    <source>
        <dbReference type="Proteomes" id="UP000184267"/>
    </source>
</evidence>
<keyword evidence="4" id="KW-1185">Reference proteome</keyword>
<dbReference type="EMBL" id="MNAD01000222">
    <property type="protein sequence ID" value="OJT14898.1"/>
    <property type="molecule type" value="Genomic_DNA"/>
</dbReference>
<sequence>MPTSYDILGIIFGVLSLSGVFKHAYVFLKSRQPPARAAELVVALEEARSRVEKLKRQNPDDFVPEAFARHHPGSHSNDAYREAIDRLEQDAHVLLCKATDPEYAPKSPLAVLLYFVQHGFECELSRQIRNRIEDVWDIYTVMGQVLGCRA</sequence>
<dbReference type="OrthoDB" id="2757612at2759"/>
<keyword evidence="1" id="KW-0175">Coiled coil</keyword>
<protein>
    <submittedName>
        <fullName evidence="3">Uncharacterized protein</fullName>
    </submittedName>
</protein>
<dbReference type="AlphaFoldDB" id="A0A1M2W4W7"/>
<evidence type="ECO:0000313" key="3">
    <source>
        <dbReference type="EMBL" id="OJT14898.1"/>
    </source>
</evidence>
<proteinExistence type="predicted"/>
<evidence type="ECO:0000256" key="1">
    <source>
        <dbReference type="SAM" id="Coils"/>
    </source>
</evidence>
<gene>
    <name evidence="3" type="ORF">TRAPUB_8548</name>
</gene>
<keyword evidence="2" id="KW-0812">Transmembrane</keyword>
<feature type="coiled-coil region" evidence="1">
    <location>
        <begin position="37"/>
        <end position="97"/>
    </location>
</feature>
<evidence type="ECO:0000256" key="2">
    <source>
        <dbReference type="SAM" id="Phobius"/>
    </source>
</evidence>
<keyword evidence="2" id="KW-1133">Transmembrane helix</keyword>
<comment type="caution">
    <text evidence="3">The sequence shown here is derived from an EMBL/GenBank/DDBJ whole genome shotgun (WGS) entry which is preliminary data.</text>
</comment>
<dbReference type="Proteomes" id="UP000184267">
    <property type="component" value="Unassembled WGS sequence"/>
</dbReference>